<dbReference type="AlphaFoldDB" id="A0A5N4EGP0"/>
<dbReference type="GO" id="GO:0061578">
    <property type="term" value="F:K63-linked deubiquitinase activity"/>
    <property type="evidence" value="ECO:0007669"/>
    <property type="project" value="TreeGrafter"/>
</dbReference>
<dbReference type="Proteomes" id="UP000299084">
    <property type="component" value="Unassembled WGS sequence"/>
</dbReference>
<keyword evidence="8" id="KW-1185">Reference proteome</keyword>
<dbReference type="InterPro" id="IPR038765">
    <property type="entry name" value="Papain-like_cys_pep_sf"/>
</dbReference>
<comment type="catalytic activity">
    <reaction evidence="1">
        <text>Thiol-dependent hydrolysis of ester, thioester, amide, peptide and isopeptide bonds formed by the C-terminal Gly of ubiquitin (a 76-residue protein attached to proteins as an intracellular targeting signal).</text>
        <dbReference type="EC" id="3.4.19.12"/>
    </reaction>
</comment>
<evidence type="ECO:0000313" key="8">
    <source>
        <dbReference type="Proteomes" id="UP000299084"/>
    </source>
</evidence>
<dbReference type="EC" id="3.4.19.12" evidence="2"/>
<dbReference type="GO" id="GO:0004843">
    <property type="term" value="F:cysteine-type deubiquitinase activity"/>
    <property type="evidence" value="ECO:0007669"/>
    <property type="project" value="UniProtKB-EC"/>
</dbReference>
<evidence type="ECO:0000256" key="2">
    <source>
        <dbReference type="ARBA" id="ARBA00012759"/>
    </source>
</evidence>
<evidence type="ECO:0000256" key="5">
    <source>
        <dbReference type="ARBA" id="ARBA00022807"/>
    </source>
</evidence>
<dbReference type="GO" id="GO:0034122">
    <property type="term" value="P:negative regulation of toll-like receptor signaling pathway"/>
    <property type="evidence" value="ECO:0007669"/>
    <property type="project" value="TreeGrafter"/>
</dbReference>
<keyword evidence="5" id="KW-0788">Thiol protease</keyword>
<dbReference type="PROSITE" id="PS50802">
    <property type="entry name" value="OTU"/>
    <property type="match status" value="1"/>
</dbReference>
<dbReference type="GO" id="GO:0016579">
    <property type="term" value="P:protein deubiquitination"/>
    <property type="evidence" value="ECO:0007669"/>
    <property type="project" value="TreeGrafter"/>
</dbReference>
<protein>
    <recommendedName>
        <fullName evidence="2">ubiquitinyl hydrolase 1</fullName>
        <ecNumber evidence="2">3.4.19.12</ecNumber>
    </recommendedName>
</protein>
<dbReference type="EMBL" id="JWIN03000002">
    <property type="protein sequence ID" value="KAB1282299.1"/>
    <property type="molecule type" value="Genomic_DNA"/>
</dbReference>
<dbReference type="GO" id="GO:1903093">
    <property type="term" value="P:regulation of protein K48-linked deubiquitination"/>
    <property type="evidence" value="ECO:0007669"/>
    <property type="project" value="TreeGrafter"/>
</dbReference>
<dbReference type="InterPro" id="IPR050704">
    <property type="entry name" value="Peptidase_C85-like"/>
</dbReference>
<feature type="domain" description="OTU" evidence="6">
    <location>
        <begin position="1"/>
        <end position="82"/>
    </location>
</feature>
<comment type="caution">
    <text evidence="7">The sequence shown here is derived from an EMBL/GenBank/DDBJ whole genome shotgun (WGS) entry which is preliminary data.</text>
</comment>
<evidence type="ECO:0000313" key="7">
    <source>
        <dbReference type="EMBL" id="KAB1282299.1"/>
    </source>
</evidence>
<dbReference type="Pfam" id="PF02338">
    <property type="entry name" value="OTU"/>
    <property type="match status" value="1"/>
</dbReference>
<dbReference type="GO" id="GO:2000660">
    <property type="term" value="P:negative regulation of interleukin-1-mediated signaling pathway"/>
    <property type="evidence" value="ECO:0007669"/>
    <property type="project" value="TreeGrafter"/>
</dbReference>
<dbReference type="Gene3D" id="3.90.70.80">
    <property type="match status" value="1"/>
</dbReference>
<dbReference type="InterPro" id="IPR003323">
    <property type="entry name" value="OTU_dom"/>
</dbReference>
<gene>
    <name evidence="7" type="ORF">Cadr_000001460</name>
</gene>
<sequence length="82" mass="9909">MIFSSYRTLECAQWCVPLPLQVLHSQSRHVEVRMACIHYLRENREKFEEFIEGSFEEYLKRLENPQEWVGQVEISALSLMYR</sequence>
<keyword evidence="5" id="KW-0378">Hydrolase</keyword>
<evidence type="ECO:0000256" key="4">
    <source>
        <dbReference type="ARBA" id="ARBA00022786"/>
    </source>
</evidence>
<accession>A0A5N4EGP0</accession>
<evidence type="ECO:0000256" key="3">
    <source>
        <dbReference type="ARBA" id="ARBA00022670"/>
    </source>
</evidence>
<organism evidence="7 8">
    <name type="scientific">Camelus dromedarius</name>
    <name type="common">Dromedary</name>
    <name type="synonym">Arabian camel</name>
    <dbReference type="NCBI Taxonomy" id="9838"/>
    <lineage>
        <taxon>Eukaryota</taxon>
        <taxon>Metazoa</taxon>
        <taxon>Chordata</taxon>
        <taxon>Craniata</taxon>
        <taxon>Vertebrata</taxon>
        <taxon>Euteleostomi</taxon>
        <taxon>Mammalia</taxon>
        <taxon>Eutheria</taxon>
        <taxon>Laurasiatheria</taxon>
        <taxon>Artiodactyla</taxon>
        <taxon>Tylopoda</taxon>
        <taxon>Camelidae</taxon>
        <taxon>Camelus</taxon>
    </lineage>
</organism>
<dbReference type="PANTHER" id="PTHR12419">
    <property type="entry name" value="OTU DOMAIN CONTAINING PROTEIN"/>
    <property type="match status" value="1"/>
</dbReference>
<evidence type="ECO:0000256" key="1">
    <source>
        <dbReference type="ARBA" id="ARBA00000707"/>
    </source>
</evidence>
<name>A0A5N4EGP0_CAMDR</name>
<reference evidence="7 8" key="1">
    <citation type="journal article" date="2019" name="Mol. Ecol. Resour.">
        <title>Improving Illumina assemblies with Hi-C and long reads: an example with the North African dromedary.</title>
        <authorList>
            <person name="Elbers J.P."/>
            <person name="Rogers M.F."/>
            <person name="Perelman P.L."/>
            <person name="Proskuryakova A.A."/>
            <person name="Serdyukova N.A."/>
            <person name="Johnson W.E."/>
            <person name="Horin P."/>
            <person name="Corander J."/>
            <person name="Murphy D."/>
            <person name="Burger P.A."/>
        </authorList>
    </citation>
    <scope>NUCLEOTIDE SEQUENCE [LARGE SCALE GENOMIC DNA]</scope>
    <source>
        <strain evidence="7">Drom800</strain>
        <tissue evidence="7">Blood</tissue>
    </source>
</reference>
<proteinExistence type="predicted"/>
<evidence type="ECO:0000259" key="6">
    <source>
        <dbReference type="PROSITE" id="PS50802"/>
    </source>
</evidence>
<keyword evidence="3" id="KW-0645">Protease</keyword>
<keyword evidence="4" id="KW-0833">Ubl conjugation pathway</keyword>
<dbReference type="SUPFAM" id="SSF54001">
    <property type="entry name" value="Cysteine proteinases"/>
    <property type="match status" value="1"/>
</dbReference>
<dbReference type="PANTHER" id="PTHR12419:SF9">
    <property type="entry name" value="OTU DOMAIN-CONTAINING PROTEIN 4"/>
    <property type="match status" value="1"/>
</dbReference>
<dbReference type="GO" id="GO:0006508">
    <property type="term" value="P:proteolysis"/>
    <property type="evidence" value="ECO:0007669"/>
    <property type="project" value="UniProtKB-KW"/>
</dbReference>